<gene>
    <name evidence="1" type="ordered locus">Plim_1237</name>
</gene>
<evidence type="ECO:0000313" key="1">
    <source>
        <dbReference type="EMBL" id="ADG67071.1"/>
    </source>
</evidence>
<dbReference type="HOGENOM" id="CLU_2635009_0_0_0"/>
<organism evidence="1 2">
    <name type="scientific">Planctopirus limnophila (strain ATCC 43296 / DSM 3776 / IFAM 1008 / Mu 290)</name>
    <name type="common">Planctomyces limnophilus</name>
    <dbReference type="NCBI Taxonomy" id="521674"/>
    <lineage>
        <taxon>Bacteria</taxon>
        <taxon>Pseudomonadati</taxon>
        <taxon>Planctomycetota</taxon>
        <taxon>Planctomycetia</taxon>
        <taxon>Planctomycetales</taxon>
        <taxon>Planctomycetaceae</taxon>
        <taxon>Planctopirus</taxon>
    </lineage>
</organism>
<accession>D5SUL9</accession>
<dbReference type="Proteomes" id="UP000002220">
    <property type="component" value="Chromosome"/>
</dbReference>
<dbReference type="EMBL" id="CP001744">
    <property type="protein sequence ID" value="ADG67071.1"/>
    <property type="molecule type" value="Genomic_DNA"/>
</dbReference>
<dbReference type="KEGG" id="plm:Plim_1237"/>
<evidence type="ECO:0000313" key="2">
    <source>
        <dbReference type="Proteomes" id="UP000002220"/>
    </source>
</evidence>
<dbReference type="AlphaFoldDB" id="D5SUL9"/>
<name>D5SUL9_PLAL2</name>
<reference evidence="1 2" key="1">
    <citation type="journal article" date="2010" name="Stand. Genomic Sci.">
        <title>Complete genome sequence of Planctomyces limnophilus type strain (Mu 290).</title>
        <authorList>
            <person name="Labutti K."/>
            <person name="Sikorski J."/>
            <person name="Schneider S."/>
            <person name="Nolan M."/>
            <person name="Lucas S."/>
            <person name="Glavina Del Rio T."/>
            <person name="Tice H."/>
            <person name="Cheng J.F."/>
            <person name="Goodwin L."/>
            <person name="Pitluck S."/>
            <person name="Liolios K."/>
            <person name="Ivanova N."/>
            <person name="Mavromatis K."/>
            <person name="Mikhailova N."/>
            <person name="Pati A."/>
            <person name="Chen A."/>
            <person name="Palaniappan K."/>
            <person name="Land M."/>
            <person name="Hauser L."/>
            <person name="Chang Y.J."/>
            <person name="Jeffries C.D."/>
            <person name="Tindall B.J."/>
            <person name="Rohde M."/>
            <person name="Goker M."/>
            <person name="Woyke T."/>
            <person name="Bristow J."/>
            <person name="Eisen J.A."/>
            <person name="Markowitz V."/>
            <person name="Hugenholtz P."/>
            <person name="Kyrpides N.C."/>
            <person name="Klenk H.P."/>
            <person name="Lapidus A."/>
        </authorList>
    </citation>
    <scope>NUCLEOTIDE SEQUENCE [LARGE SCALE GENOMIC DNA]</scope>
    <source>
        <strain evidence="2">ATCC 43296 / DSM 3776 / IFAM 1008 / 290</strain>
    </source>
</reference>
<sequence length="77" mass="8723">MFKVIMMRRNVTGAVILANGDDQVADEDIRPLPPRREGMLAQSCKHGTQSKAESSDAYHSLNIEFKIWPSQPFLLQH</sequence>
<protein>
    <submittedName>
        <fullName evidence="1">Uncharacterized protein</fullName>
    </submittedName>
</protein>
<keyword evidence="2" id="KW-1185">Reference proteome</keyword>
<proteinExistence type="predicted"/>